<dbReference type="PANTHER" id="PTHR12542">
    <property type="entry name" value="EXOCYST COMPLEX PROTEIN EXO70"/>
    <property type="match status" value="1"/>
</dbReference>
<accession>A0A3M7Q0B2</accession>
<evidence type="ECO:0000313" key="8">
    <source>
        <dbReference type="Proteomes" id="UP000276133"/>
    </source>
</evidence>
<dbReference type="EMBL" id="REGN01008007">
    <property type="protein sequence ID" value="RNA04662.1"/>
    <property type="molecule type" value="Genomic_DNA"/>
</dbReference>
<keyword evidence="2 5" id="KW-0813">Transport</keyword>
<sequence>MVKTKPKFLDIFDQTTFKATRHLNKINNVYFDLFVNFEKACVDYFKDVLDSIRNDSQTIHQNGNIHPITTETLTFISNVLPFDVIAGFISSVVVSKNSNQLMPSELEINLRREASEKNMANFKRIAYQVESIPEKKVYREQLADYFYRLFLYLNYNLKKKADCYQDQNLKYIFLLNNIHKIKKILSNTPNIKKENTDQCDSLIELFVLGNKLDLKNHYETEILNYKREYSKCWSKLMSYIRDLIDRNPFHGEKLKDKDRQILKDRFSGFNKEFEEIYEAQKRYYIPGEQHDLAEEIRQDNVLYVGLQYQKFFEMYSRYNFATNRDKYVKYTPDALNAMLREFFTAF</sequence>
<comment type="caution">
    <text evidence="7">The sequence shown here is derived from an EMBL/GenBank/DDBJ whole genome shotgun (WGS) entry which is preliminary data.</text>
</comment>
<dbReference type="Pfam" id="PF03081">
    <property type="entry name" value="Exo70_C"/>
    <property type="match status" value="1"/>
</dbReference>
<evidence type="ECO:0000256" key="2">
    <source>
        <dbReference type="ARBA" id="ARBA00022448"/>
    </source>
</evidence>
<evidence type="ECO:0000256" key="4">
    <source>
        <dbReference type="ARBA" id="ARBA00026169"/>
    </source>
</evidence>
<evidence type="ECO:0000256" key="3">
    <source>
        <dbReference type="ARBA" id="ARBA00022483"/>
    </source>
</evidence>
<proteinExistence type="inferred from homology"/>
<dbReference type="AlphaFoldDB" id="A0A3M7Q0B2"/>
<dbReference type="InterPro" id="IPR004140">
    <property type="entry name" value="Exo70"/>
</dbReference>
<dbReference type="InterPro" id="IPR016159">
    <property type="entry name" value="Cullin_repeat-like_dom_sf"/>
</dbReference>
<dbReference type="Gene3D" id="1.20.1280.170">
    <property type="entry name" value="Exocyst complex component Exo70"/>
    <property type="match status" value="1"/>
</dbReference>
<name>A0A3M7Q0B2_BRAPC</name>
<keyword evidence="3 5" id="KW-0268">Exocytosis</keyword>
<dbReference type="GO" id="GO:0005546">
    <property type="term" value="F:phosphatidylinositol-4,5-bisphosphate binding"/>
    <property type="evidence" value="ECO:0007669"/>
    <property type="project" value="InterPro"/>
</dbReference>
<dbReference type="GO" id="GO:0006887">
    <property type="term" value="P:exocytosis"/>
    <property type="evidence" value="ECO:0007669"/>
    <property type="project" value="UniProtKB-KW"/>
</dbReference>
<evidence type="ECO:0000259" key="6">
    <source>
        <dbReference type="Pfam" id="PF03081"/>
    </source>
</evidence>
<dbReference type="GO" id="GO:0015031">
    <property type="term" value="P:protein transport"/>
    <property type="evidence" value="ECO:0007669"/>
    <property type="project" value="UniProtKB-KW"/>
</dbReference>
<keyword evidence="5" id="KW-0653">Protein transport</keyword>
<dbReference type="Proteomes" id="UP000276133">
    <property type="component" value="Unassembled WGS sequence"/>
</dbReference>
<comment type="function">
    <text evidence="5">Component of the exocyst complex involved in the docking of exocytic vesicles with fusion sites on the plasma membrane.</text>
</comment>
<dbReference type="OrthoDB" id="1922221at2759"/>
<dbReference type="STRING" id="10195.A0A3M7Q0B2"/>
<comment type="similarity">
    <text evidence="1 5">Belongs to the EXO70 family.</text>
</comment>
<gene>
    <name evidence="7" type="ORF">BpHYR1_049602</name>
</gene>
<evidence type="ECO:0000256" key="1">
    <source>
        <dbReference type="ARBA" id="ARBA00006756"/>
    </source>
</evidence>
<feature type="domain" description="Exocyst complex subunit Exo70 C-terminal" evidence="6">
    <location>
        <begin position="4"/>
        <end position="340"/>
    </location>
</feature>
<dbReference type="InterPro" id="IPR046364">
    <property type="entry name" value="Exo70_C"/>
</dbReference>
<keyword evidence="8" id="KW-1185">Reference proteome</keyword>
<protein>
    <recommendedName>
        <fullName evidence="4 5">Exocyst complex component 7</fullName>
    </recommendedName>
    <alternativeName>
        <fullName evidence="5">Exocyst complex component Exo70</fullName>
    </alternativeName>
</protein>
<dbReference type="SUPFAM" id="SSF74788">
    <property type="entry name" value="Cullin repeat-like"/>
    <property type="match status" value="1"/>
</dbReference>
<reference evidence="7 8" key="1">
    <citation type="journal article" date="2018" name="Sci. Rep.">
        <title>Genomic signatures of local adaptation to the degree of environmental predictability in rotifers.</title>
        <authorList>
            <person name="Franch-Gras L."/>
            <person name="Hahn C."/>
            <person name="Garcia-Roger E.M."/>
            <person name="Carmona M.J."/>
            <person name="Serra M."/>
            <person name="Gomez A."/>
        </authorList>
    </citation>
    <scope>NUCLEOTIDE SEQUENCE [LARGE SCALE GENOMIC DNA]</scope>
    <source>
        <strain evidence="7">HYR1</strain>
    </source>
</reference>
<dbReference type="GO" id="GO:0000145">
    <property type="term" value="C:exocyst"/>
    <property type="evidence" value="ECO:0007669"/>
    <property type="project" value="InterPro"/>
</dbReference>
<evidence type="ECO:0000256" key="5">
    <source>
        <dbReference type="RuleBase" id="RU365026"/>
    </source>
</evidence>
<dbReference type="PANTHER" id="PTHR12542:SF41">
    <property type="entry name" value="EXOCYST COMPLEX COMPONENT 7"/>
    <property type="match status" value="1"/>
</dbReference>
<evidence type="ECO:0000313" key="7">
    <source>
        <dbReference type="EMBL" id="RNA04662.1"/>
    </source>
</evidence>
<organism evidence="7 8">
    <name type="scientific">Brachionus plicatilis</name>
    <name type="common">Marine rotifer</name>
    <name type="synonym">Brachionus muelleri</name>
    <dbReference type="NCBI Taxonomy" id="10195"/>
    <lineage>
        <taxon>Eukaryota</taxon>
        <taxon>Metazoa</taxon>
        <taxon>Spiralia</taxon>
        <taxon>Gnathifera</taxon>
        <taxon>Rotifera</taxon>
        <taxon>Eurotatoria</taxon>
        <taxon>Monogononta</taxon>
        <taxon>Pseudotrocha</taxon>
        <taxon>Ploima</taxon>
        <taxon>Brachionidae</taxon>
        <taxon>Brachionus</taxon>
    </lineage>
</organism>